<accession>A0A4R5ATV7</accession>
<sequence>MPDSTQLDAGFGSSPTEAVSATSPPGRPPARGEIVAGLDWPDEATAFAARQAATAKSEPVRAEHRAEAAAWLQDNAPAQDDPGALIDAIIARALAHPDQQTLLQTQVLLTELGRDPEMTALINDRITGEIIHRVADLSRTGRPDQTEEG</sequence>
<evidence type="ECO:0000313" key="3">
    <source>
        <dbReference type="Proteomes" id="UP000294513"/>
    </source>
</evidence>
<organism evidence="2 3">
    <name type="scientific">Actinomadura rubrisoli</name>
    <dbReference type="NCBI Taxonomy" id="2530368"/>
    <lineage>
        <taxon>Bacteria</taxon>
        <taxon>Bacillati</taxon>
        <taxon>Actinomycetota</taxon>
        <taxon>Actinomycetes</taxon>
        <taxon>Streptosporangiales</taxon>
        <taxon>Thermomonosporaceae</taxon>
        <taxon>Actinomadura</taxon>
    </lineage>
</organism>
<evidence type="ECO:0000313" key="2">
    <source>
        <dbReference type="EMBL" id="TDD76173.1"/>
    </source>
</evidence>
<proteinExistence type="predicted"/>
<feature type="region of interest" description="Disordered" evidence="1">
    <location>
        <begin position="1"/>
        <end position="34"/>
    </location>
</feature>
<keyword evidence="3" id="KW-1185">Reference proteome</keyword>
<dbReference type="EMBL" id="SMKU01000215">
    <property type="protein sequence ID" value="TDD76173.1"/>
    <property type="molecule type" value="Genomic_DNA"/>
</dbReference>
<reference evidence="2 3" key="1">
    <citation type="submission" date="2019-03" db="EMBL/GenBank/DDBJ databases">
        <title>Draft genome sequences of novel Actinobacteria.</title>
        <authorList>
            <person name="Sahin N."/>
            <person name="Ay H."/>
            <person name="Saygin H."/>
        </authorList>
    </citation>
    <scope>NUCLEOTIDE SEQUENCE [LARGE SCALE GENOMIC DNA]</scope>
    <source>
        <strain evidence="2 3">H3C3</strain>
    </source>
</reference>
<feature type="compositionally biased region" description="Polar residues" evidence="1">
    <location>
        <begin position="1"/>
        <end position="23"/>
    </location>
</feature>
<comment type="caution">
    <text evidence="2">The sequence shown here is derived from an EMBL/GenBank/DDBJ whole genome shotgun (WGS) entry which is preliminary data.</text>
</comment>
<gene>
    <name evidence="2" type="ORF">E1298_30970</name>
</gene>
<evidence type="ECO:0000256" key="1">
    <source>
        <dbReference type="SAM" id="MobiDB-lite"/>
    </source>
</evidence>
<dbReference type="RefSeq" id="WP_131899536.1">
    <property type="nucleotide sequence ID" value="NZ_SMKU01000215.1"/>
</dbReference>
<protein>
    <submittedName>
        <fullName evidence="2">Uncharacterized protein</fullName>
    </submittedName>
</protein>
<dbReference type="Proteomes" id="UP000294513">
    <property type="component" value="Unassembled WGS sequence"/>
</dbReference>
<dbReference type="AlphaFoldDB" id="A0A4R5ATV7"/>
<name>A0A4R5ATV7_9ACTN</name>